<dbReference type="Proteomes" id="UP000034927">
    <property type="component" value="Unassembled WGS sequence"/>
</dbReference>
<evidence type="ECO:0000256" key="1">
    <source>
        <dbReference type="ARBA" id="ARBA00022723"/>
    </source>
</evidence>
<protein>
    <submittedName>
        <fullName evidence="3">Ribulose-phosphate 3-epimerase</fullName>
    </submittedName>
</protein>
<dbReference type="Gene3D" id="3.20.20.70">
    <property type="entry name" value="Aldolase class I"/>
    <property type="match status" value="1"/>
</dbReference>
<evidence type="ECO:0000313" key="3">
    <source>
        <dbReference type="EMBL" id="KKP59585.1"/>
    </source>
</evidence>
<evidence type="ECO:0000256" key="2">
    <source>
        <dbReference type="ARBA" id="ARBA00023235"/>
    </source>
</evidence>
<dbReference type="GO" id="GO:0005975">
    <property type="term" value="P:carbohydrate metabolic process"/>
    <property type="evidence" value="ECO:0007669"/>
    <property type="project" value="InterPro"/>
</dbReference>
<evidence type="ECO:0000313" key="4">
    <source>
        <dbReference type="Proteomes" id="UP000034927"/>
    </source>
</evidence>
<dbReference type="PANTHER" id="PTHR11749">
    <property type="entry name" value="RIBULOSE-5-PHOSPHATE-3-EPIMERASE"/>
    <property type="match status" value="1"/>
</dbReference>
<dbReference type="GO" id="GO:0046872">
    <property type="term" value="F:metal ion binding"/>
    <property type="evidence" value="ECO:0007669"/>
    <property type="project" value="UniProtKB-KW"/>
</dbReference>
<dbReference type="InterPro" id="IPR013785">
    <property type="entry name" value="Aldolase_TIM"/>
</dbReference>
<sequence>MPKIIPTILATTYTQFEEQFKKVSPFFDLIQIDVMDGKFVSNQSFAEIDNINNVNLNAKFELHLMVEHPIEEIKKWKNIKNIVRIIFHIESKDNPEEVIKTITDLGVEVGIAINPETNTSAIEPYINQINEVLFLTVHPGKQGAEFLPEVGKKIRNFNKTNLKIAVDGGINEINIEQVCDWGVDTFCIGSAIIMAEDTEKAKQNLLNQLSS</sequence>
<dbReference type="InterPro" id="IPR011060">
    <property type="entry name" value="RibuloseP-bd_barrel"/>
</dbReference>
<dbReference type="GO" id="GO:0016857">
    <property type="term" value="F:racemase and epimerase activity, acting on carbohydrates and derivatives"/>
    <property type="evidence" value="ECO:0007669"/>
    <property type="project" value="InterPro"/>
</dbReference>
<reference evidence="3 4" key="1">
    <citation type="journal article" date="2015" name="Nature">
        <title>rRNA introns, odd ribosomes, and small enigmatic genomes across a large radiation of phyla.</title>
        <authorList>
            <person name="Brown C.T."/>
            <person name="Hug L.A."/>
            <person name="Thomas B.C."/>
            <person name="Sharon I."/>
            <person name="Castelle C.J."/>
            <person name="Singh A."/>
            <person name="Wilkins M.J."/>
            <person name="Williams K.H."/>
            <person name="Banfield J.F."/>
        </authorList>
    </citation>
    <scope>NUCLEOTIDE SEQUENCE [LARGE SCALE GENOMIC DNA]</scope>
</reference>
<dbReference type="AlphaFoldDB" id="A0A0G0D8K4"/>
<keyword evidence="2" id="KW-0413">Isomerase</keyword>
<accession>A0A0G0D8K4</accession>
<proteinExistence type="predicted"/>
<comment type="caution">
    <text evidence="3">The sequence shown here is derived from an EMBL/GenBank/DDBJ whole genome shotgun (WGS) entry which is preliminary data.</text>
</comment>
<dbReference type="EMBL" id="LBPO01000001">
    <property type="protein sequence ID" value="KKP59585.1"/>
    <property type="molecule type" value="Genomic_DNA"/>
</dbReference>
<keyword evidence="1" id="KW-0479">Metal-binding</keyword>
<organism evidence="3 4">
    <name type="scientific">Candidatus Magasanikbacteria bacterium GW2011_GWC2_34_16</name>
    <dbReference type="NCBI Taxonomy" id="1619045"/>
    <lineage>
        <taxon>Bacteria</taxon>
        <taxon>Candidatus Magasanikiibacteriota</taxon>
    </lineage>
</organism>
<dbReference type="Pfam" id="PF00834">
    <property type="entry name" value="Ribul_P_3_epim"/>
    <property type="match status" value="1"/>
</dbReference>
<gene>
    <name evidence="3" type="ORF">UR53_C0001G0085</name>
</gene>
<dbReference type="SUPFAM" id="SSF51366">
    <property type="entry name" value="Ribulose-phoshate binding barrel"/>
    <property type="match status" value="1"/>
</dbReference>
<dbReference type="InterPro" id="IPR000056">
    <property type="entry name" value="Ribul_P_3_epim-like"/>
</dbReference>
<name>A0A0G0D8K4_9BACT</name>